<dbReference type="SUPFAM" id="SSF89919">
    <property type="entry name" value="Ribosome-binding factor A, RbfA"/>
    <property type="match status" value="1"/>
</dbReference>
<evidence type="ECO:0000256" key="3">
    <source>
        <dbReference type="SAM" id="MobiDB-lite"/>
    </source>
</evidence>
<dbReference type="PANTHER" id="PTHR33515:SF1">
    <property type="entry name" value="RIBOSOME-BINDING FACTOR A, CHLOROPLASTIC-RELATED"/>
    <property type="match status" value="1"/>
</dbReference>
<dbReference type="NCBIfam" id="TIGR00082">
    <property type="entry name" value="rbfA"/>
    <property type="match status" value="1"/>
</dbReference>
<dbReference type="HAMAP" id="MF_00003">
    <property type="entry name" value="RbfA"/>
    <property type="match status" value="1"/>
</dbReference>
<dbReference type="InterPro" id="IPR000238">
    <property type="entry name" value="RbfA"/>
</dbReference>
<protein>
    <recommendedName>
        <fullName evidence="2">Ribosome-binding factor A</fullName>
    </recommendedName>
</protein>
<gene>
    <name evidence="2 4" type="primary">rbfA</name>
    <name evidence="4" type="ORF">HKD39_00590</name>
</gene>
<dbReference type="PANTHER" id="PTHR33515">
    <property type="entry name" value="RIBOSOME-BINDING FACTOR A, CHLOROPLASTIC-RELATED"/>
    <property type="match status" value="1"/>
</dbReference>
<dbReference type="Pfam" id="PF02033">
    <property type="entry name" value="RBFA"/>
    <property type="match status" value="1"/>
</dbReference>
<evidence type="ECO:0000256" key="2">
    <source>
        <dbReference type="HAMAP-Rule" id="MF_00003"/>
    </source>
</evidence>
<dbReference type="PROSITE" id="PS01319">
    <property type="entry name" value="RBFA"/>
    <property type="match status" value="1"/>
</dbReference>
<evidence type="ECO:0000256" key="1">
    <source>
        <dbReference type="ARBA" id="ARBA00022517"/>
    </source>
</evidence>
<feature type="compositionally biased region" description="Basic and acidic residues" evidence="3">
    <location>
        <begin position="133"/>
        <end position="142"/>
    </location>
</feature>
<sequence>MADSARARRLAKRIAAIVATELEHQVKDPRLAMLTVTGATLTPDLRDATVFYTVYGDDEEQAATAAALASATGVLRSAVGKQTGIKFTPTLAFKADTVPQTSAHIEDLLAAAKASDAEIARQAAAADYAGEADPYKPPREDAADTDDAAPDAAPDAETPDAEAPDAGPSDAEASESGAARR</sequence>
<dbReference type="InterPro" id="IPR023799">
    <property type="entry name" value="RbfA_dom_sf"/>
</dbReference>
<keyword evidence="1 2" id="KW-0690">Ribosome biogenesis</keyword>
<dbReference type="Gene3D" id="3.30.300.20">
    <property type="match status" value="1"/>
</dbReference>
<evidence type="ECO:0000313" key="5">
    <source>
        <dbReference type="Proteomes" id="UP000562984"/>
    </source>
</evidence>
<reference evidence="4 5" key="1">
    <citation type="submission" date="2020-05" db="EMBL/GenBank/DDBJ databases">
        <title>Nakamurella sp. DB0629 isolated from air conditioner.</title>
        <authorList>
            <person name="Kim D.H."/>
            <person name="Kim D.-U."/>
        </authorList>
    </citation>
    <scope>NUCLEOTIDE SEQUENCE [LARGE SCALE GENOMIC DNA]</scope>
    <source>
        <strain evidence="4 5">DB0629</strain>
    </source>
</reference>
<dbReference type="RefSeq" id="WP_171197912.1">
    <property type="nucleotide sequence ID" value="NZ_JABEND010000001.1"/>
</dbReference>
<dbReference type="GO" id="GO:0005829">
    <property type="term" value="C:cytosol"/>
    <property type="evidence" value="ECO:0007669"/>
    <property type="project" value="TreeGrafter"/>
</dbReference>
<dbReference type="AlphaFoldDB" id="A0A849A0S1"/>
<dbReference type="GO" id="GO:0030490">
    <property type="term" value="P:maturation of SSU-rRNA"/>
    <property type="evidence" value="ECO:0007669"/>
    <property type="project" value="UniProtKB-UniRule"/>
</dbReference>
<comment type="function">
    <text evidence="2">One of several proteins that assist in the late maturation steps of the functional core of the 30S ribosomal subunit. Associates with free 30S ribosomal subunits (but not with 30S subunits that are part of 70S ribosomes or polysomes). Required for efficient processing of 16S rRNA. May interact with the 5'-terminal helix region of 16S rRNA.</text>
</comment>
<evidence type="ECO:0000313" key="4">
    <source>
        <dbReference type="EMBL" id="NNG34239.1"/>
    </source>
</evidence>
<feature type="region of interest" description="Disordered" evidence="3">
    <location>
        <begin position="125"/>
        <end position="181"/>
    </location>
</feature>
<comment type="subunit">
    <text evidence="2">Monomer. Binds 30S ribosomal subunits, but not 50S ribosomal subunits or 70S ribosomes.</text>
</comment>
<dbReference type="EMBL" id="JABEND010000001">
    <property type="protein sequence ID" value="NNG34239.1"/>
    <property type="molecule type" value="Genomic_DNA"/>
</dbReference>
<dbReference type="GO" id="GO:0043024">
    <property type="term" value="F:ribosomal small subunit binding"/>
    <property type="evidence" value="ECO:0007669"/>
    <property type="project" value="TreeGrafter"/>
</dbReference>
<accession>A0A849A0S1</accession>
<dbReference type="InterPro" id="IPR020053">
    <property type="entry name" value="Ribosome-bd_factorA_CS"/>
</dbReference>
<organism evidence="4 5">
    <name type="scientific">Nakamurella aerolata</name>
    <dbReference type="NCBI Taxonomy" id="1656892"/>
    <lineage>
        <taxon>Bacteria</taxon>
        <taxon>Bacillati</taxon>
        <taxon>Actinomycetota</taxon>
        <taxon>Actinomycetes</taxon>
        <taxon>Nakamurellales</taxon>
        <taxon>Nakamurellaceae</taxon>
        <taxon>Nakamurella</taxon>
    </lineage>
</organism>
<name>A0A849A0S1_9ACTN</name>
<comment type="subcellular location">
    <subcellularLocation>
        <location evidence="2">Cytoplasm</location>
    </subcellularLocation>
</comment>
<dbReference type="Proteomes" id="UP000562984">
    <property type="component" value="Unassembled WGS sequence"/>
</dbReference>
<keyword evidence="5" id="KW-1185">Reference proteome</keyword>
<dbReference type="InterPro" id="IPR015946">
    <property type="entry name" value="KH_dom-like_a/b"/>
</dbReference>
<comment type="similarity">
    <text evidence="2">Belongs to the RbfA family.</text>
</comment>
<proteinExistence type="inferred from homology"/>
<comment type="caution">
    <text evidence="4">The sequence shown here is derived from an EMBL/GenBank/DDBJ whole genome shotgun (WGS) entry which is preliminary data.</text>
</comment>
<keyword evidence="2" id="KW-0963">Cytoplasm</keyword>